<dbReference type="InterPro" id="IPR012302">
    <property type="entry name" value="Malic_NAD-bd"/>
</dbReference>
<evidence type="ECO:0000313" key="8">
    <source>
        <dbReference type="Proteomes" id="UP001491310"/>
    </source>
</evidence>
<evidence type="ECO:0000256" key="1">
    <source>
        <dbReference type="ARBA" id="ARBA00001936"/>
    </source>
</evidence>
<keyword evidence="8" id="KW-1185">Reference proteome</keyword>
<dbReference type="InterPro" id="IPR015884">
    <property type="entry name" value="Malic_enzyme_CS"/>
</dbReference>
<dbReference type="InterPro" id="IPR001891">
    <property type="entry name" value="Malic_OxRdtase"/>
</dbReference>
<name>A0ABR2YJ40_9CHLO</name>
<dbReference type="PANTHER" id="PTHR23406:SF90">
    <property type="entry name" value="MALIC ENZYME-RELATED"/>
    <property type="match status" value="1"/>
</dbReference>
<feature type="domain" description="Malic enzyme N-terminal" evidence="6">
    <location>
        <begin position="84"/>
        <end position="266"/>
    </location>
</feature>
<protein>
    <recommendedName>
        <fullName evidence="4">Malic enzyme</fullName>
    </recommendedName>
</protein>
<dbReference type="Proteomes" id="UP001491310">
    <property type="component" value="Unassembled WGS sequence"/>
</dbReference>
<evidence type="ECO:0000259" key="6">
    <source>
        <dbReference type="SMART" id="SM01274"/>
    </source>
</evidence>
<dbReference type="SMART" id="SM00919">
    <property type="entry name" value="Malic_M"/>
    <property type="match status" value="1"/>
</dbReference>
<evidence type="ECO:0000259" key="5">
    <source>
        <dbReference type="SMART" id="SM00919"/>
    </source>
</evidence>
<keyword evidence="4" id="KW-0560">Oxidoreductase</keyword>
<reference evidence="7 8" key="1">
    <citation type="journal article" date="2024" name="Nat. Commun.">
        <title>Phylogenomics reveals the evolutionary origins of lichenization in chlorophyte algae.</title>
        <authorList>
            <person name="Puginier C."/>
            <person name="Libourel C."/>
            <person name="Otte J."/>
            <person name="Skaloud P."/>
            <person name="Haon M."/>
            <person name="Grisel S."/>
            <person name="Petersen M."/>
            <person name="Berrin J.G."/>
            <person name="Delaux P.M."/>
            <person name="Dal Grande F."/>
            <person name="Keller J."/>
        </authorList>
    </citation>
    <scope>NUCLEOTIDE SEQUENCE [LARGE SCALE GENOMIC DNA]</scope>
    <source>
        <strain evidence="7 8">SAG 216-7</strain>
    </source>
</reference>
<organism evidence="7 8">
    <name type="scientific">Coccomyxa subellipsoidea</name>
    <dbReference type="NCBI Taxonomy" id="248742"/>
    <lineage>
        <taxon>Eukaryota</taxon>
        <taxon>Viridiplantae</taxon>
        <taxon>Chlorophyta</taxon>
        <taxon>core chlorophytes</taxon>
        <taxon>Trebouxiophyceae</taxon>
        <taxon>Trebouxiophyceae incertae sedis</taxon>
        <taxon>Coccomyxaceae</taxon>
        <taxon>Coccomyxa</taxon>
    </lineage>
</organism>
<dbReference type="SMART" id="SM01274">
    <property type="entry name" value="malic"/>
    <property type="match status" value="1"/>
</dbReference>
<evidence type="ECO:0000256" key="2">
    <source>
        <dbReference type="ARBA" id="ARBA00008785"/>
    </source>
</evidence>
<dbReference type="Gene3D" id="3.40.50.10380">
    <property type="entry name" value="Malic enzyme, N-terminal domain"/>
    <property type="match status" value="1"/>
</dbReference>
<gene>
    <name evidence="7" type="ORF">WJX75_002107</name>
</gene>
<dbReference type="Pfam" id="PF00390">
    <property type="entry name" value="malic"/>
    <property type="match status" value="1"/>
</dbReference>
<dbReference type="EMBL" id="JALJOT010000010">
    <property type="protein sequence ID" value="KAK9906456.1"/>
    <property type="molecule type" value="Genomic_DNA"/>
</dbReference>
<dbReference type="InterPro" id="IPR046346">
    <property type="entry name" value="Aminoacid_DH-like_N_sf"/>
</dbReference>
<dbReference type="PRINTS" id="PR00072">
    <property type="entry name" value="MALOXRDTASE"/>
</dbReference>
<dbReference type="InterPro" id="IPR012301">
    <property type="entry name" value="Malic_N_dom"/>
</dbReference>
<evidence type="ECO:0000313" key="7">
    <source>
        <dbReference type="EMBL" id="KAK9906456.1"/>
    </source>
</evidence>
<comment type="caution">
    <text evidence="7">The sequence shown here is derived from an EMBL/GenBank/DDBJ whole genome shotgun (WGS) entry which is preliminary data.</text>
</comment>
<feature type="domain" description="Malic enzyme NAD-binding" evidence="5">
    <location>
        <begin position="276"/>
        <end position="539"/>
    </location>
</feature>
<comment type="similarity">
    <text evidence="2 4">Belongs to the malic enzymes family.</text>
</comment>
<dbReference type="PANTHER" id="PTHR23406">
    <property type="entry name" value="MALIC ENZYME-RELATED"/>
    <property type="match status" value="1"/>
</dbReference>
<dbReference type="NCBIfam" id="NF010052">
    <property type="entry name" value="PRK13529.1"/>
    <property type="match status" value="1"/>
</dbReference>
<dbReference type="SUPFAM" id="SSF51735">
    <property type="entry name" value="NAD(P)-binding Rossmann-fold domains"/>
    <property type="match status" value="1"/>
</dbReference>
<dbReference type="InterPro" id="IPR036291">
    <property type="entry name" value="NAD(P)-bd_dom_sf"/>
</dbReference>
<proteinExistence type="inferred from homology"/>
<dbReference type="Pfam" id="PF03949">
    <property type="entry name" value="Malic_M"/>
    <property type="match status" value="1"/>
</dbReference>
<evidence type="ECO:0000256" key="4">
    <source>
        <dbReference type="RuleBase" id="RU003426"/>
    </source>
</evidence>
<comment type="cofactor">
    <cofactor evidence="1">
        <name>Mn(2+)</name>
        <dbReference type="ChEBI" id="CHEBI:29035"/>
    </cofactor>
</comment>
<dbReference type="PIRSF" id="PIRSF000106">
    <property type="entry name" value="ME"/>
    <property type="match status" value="1"/>
</dbReference>
<dbReference type="SUPFAM" id="SSF53223">
    <property type="entry name" value="Aminoacid dehydrogenase-like, N-terminal domain"/>
    <property type="match status" value="1"/>
</dbReference>
<evidence type="ECO:0000256" key="3">
    <source>
        <dbReference type="ARBA" id="ARBA00022723"/>
    </source>
</evidence>
<dbReference type="PROSITE" id="PS00331">
    <property type="entry name" value="MALIC_ENZYMES"/>
    <property type="match status" value="1"/>
</dbReference>
<sequence>MEVDPAELPITPWVRSVISGCDVMRNPKYNKGLAFSEEERGRLYLRGLLPPAVLSQEVQAERCMINIRSKSSDLERHSYLTSLQERNESLFYYVLSNNIEELLPIVHMPTVSKYCQTYGLMFKSLPRSLFICMKDKGRVYSLLKNWPERRIKAICLTDGERVGALGDLGVQAVGVPVSKLALYSACAGIPPNMCLPVCIDAGTDNEELLQSQFYVGSKHKRVRGEVYYELLDEFISAAKRRFGNTVLVHFEDMSYANLSRLFNQYRGSLACFSDDVQGTAAVVLAGILAAQPLTGKSLADHTIMIAGDGAAGTALAELLAEAIARQNMRGGGTIVDARRQFWLVDRHGLVTRGRADADSLPDHALPYCHEGPPCADLAAAVAEVRPSVLIGISDGAPSVQFSRGICEDLARLNSRPIIMPLSLPGPELSAEDAYEWTGGKAVFADRVRRSSSSAEVSTSGGQSFTPGCVETAYIFPGIGLGSIVSRATRLRDEAFIAAAEALASLVTDEDRAKGSIYPPLRDIRTISAKVACAVAKKAYEAGVATALPRPHDVKAAVKASMYRSTYRKYR</sequence>
<accession>A0ABR2YJ40</accession>
<dbReference type="InterPro" id="IPR037062">
    <property type="entry name" value="Malic_N_dom_sf"/>
</dbReference>
<dbReference type="Gene3D" id="3.40.50.720">
    <property type="entry name" value="NAD(P)-binding Rossmann-like Domain"/>
    <property type="match status" value="1"/>
</dbReference>
<keyword evidence="3 4" id="KW-0479">Metal-binding</keyword>